<comment type="caution">
    <text evidence="3">The sequence shown here is derived from an EMBL/GenBank/DDBJ whole genome shotgun (WGS) entry which is preliminary data.</text>
</comment>
<evidence type="ECO:0000256" key="1">
    <source>
        <dbReference type="SAM" id="MobiDB-lite"/>
    </source>
</evidence>
<protein>
    <submittedName>
        <fullName evidence="3">Uncharacterized protein</fullName>
    </submittedName>
</protein>
<dbReference type="Proteomes" id="UP000295680">
    <property type="component" value="Unassembled WGS sequence"/>
</dbReference>
<evidence type="ECO:0000256" key="2">
    <source>
        <dbReference type="SAM" id="Phobius"/>
    </source>
</evidence>
<feature type="transmembrane region" description="Helical" evidence="2">
    <location>
        <begin position="40"/>
        <end position="62"/>
    </location>
</feature>
<feature type="region of interest" description="Disordered" evidence="1">
    <location>
        <begin position="241"/>
        <end position="261"/>
    </location>
</feature>
<keyword evidence="2" id="KW-0472">Membrane</keyword>
<name>A0A4R2JNN3_9PSEU</name>
<evidence type="ECO:0000313" key="3">
    <source>
        <dbReference type="EMBL" id="TCO58746.1"/>
    </source>
</evidence>
<reference evidence="3 4" key="1">
    <citation type="submission" date="2019-03" db="EMBL/GenBank/DDBJ databases">
        <title>Genomic Encyclopedia of Type Strains, Phase IV (KMG-IV): sequencing the most valuable type-strain genomes for metagenomic binning, comparative biology and taxonomic classification.</title>
        <authorList>
            <person name="Goeker M."/>
        </authorList>
    </citation>
    <scope>NUCLEOTIDE SEQUENCE [LARGE SCALE GENOMIC DNA]</scope>
    <source>
        <strain evidence="3 4">DSM 45934</strain>
    </source>
</reference>
<organism evidence="3 4">
    <name type="scientific">Actinocrispum wychmicini</name>
    <dbReference type="NCBI Taxonomy" id="1213861"/>
    <lineage>
        <taxon>Bacteria</taxon>
        <taxon>Bacillati</taxon>
        <taxon>Actinomycetota</taxon>
        <taxon>Actinomycetes</taxon>
        <taxon>Pseudonocardiales</taxon>
        <taxon>Pseudonocardiaceae</taxon>
        <taxon>Actinocrispum</taxon>
    </lineage>
</organism>
<dbReference type="EMBL" id="SLWS01000005">
    <property type="protein sequence ID" value="TCO58746.1"/>
    <property type="molecule type" value="Genomic_DNA"/>
</dbReference>
<keyword evidence="2" id="KW-1133">Transmembrane helix</keyword>
<evidence type="ECO:0000313" key="4">
    <source>
        <dbReference type="Proteomes" id="UP000295680"/>
    </source>
</evidence>
<keyword evidence="4" id="KW-1185">Reference proteome</keyword>
<gene>
    <name evidence="3" type="ORF">EV192_105818</name>
</gene>
<dbReference type="AlphaFoldDB" id="A0A4R2JNN3"/>
<sequence>MMTEDELRARLHGESAGLRPRGDLVEILARGHARRYRRGTVGLIGSSLVATAAVVAMLVGVFSTAGSTLPVDPAAPGDQQIIAAARQAEEAAGNMIINSVADQGDGKKVEGWALRSEKLARLVNPDVYDTTVDAAGIREEINYPAKTVTTYPEQVTDIVAASTPSGVGDPHSWLHEPSLAVHRAKDGTPYLTVDRFGVRATIWLDERTNLPREMDYGSFKIQFKWLPATDENRARLTHTVPPTFVRKNGPDNPIPPTGPTN</sequence>
<accession>A0A4R2JNN3</accession>
<keyword evidence="2" id="KW-0812">Transmembrane</keyword>
<proteinExistence type="predicted"/>
<feature type="compositionally biased region" description="Pro residues" evidence="1">
    <location>
        <begin position="252"/>
        <end position="261"/>
    </location>
</feature>